<evidence type="ECO:0000313" key="2">
    <source>
        <dbReference type="EMBL" id="AFZ36606.1"/>
    </source>
</evidence>
<evidence type="ECO:0000256" key="1">
    <source>
        <dbReference type="SAM" id="MobiDB-lite"/>
    </source>
</evidence>
<dbReference type="HOGENOM" id="CLU_1936827_0_0_3"/>
<feature type="region of interest" description="Disordered" evidence="1">
    <location>
        <begin position="111"/>
        <end position="130"/>
    </location>
</feature>
<gene>
    <name evidence="2" type="ordered locus">Sta7437_3094</name>
</gene>
<evidence type="ECO:0000313" key="3">
    <source>
        <dbReference type="Proteomes" id="UP000010473"/>
    </source>
</evidence>
<organism evidence="2 3">
    <name type="scientific">Stanieria cyanosphaera (strain ATCC 29371 / PCC 7437)</name>
    <dbReference type="NCBI Taxonomy" id="111780"/>
    <lineage>
        <taxon>Bacteria</taxon>
        <taxon>Bacillati</taxon>
        <taxon>Cyanobacteriota</taxon>
        <taxon>Cyanophyceae</taxon>
        <taxon>Pleurocapsales</taxon>
        <taxon>Dermocarpellaceae</taxon>
        <taxon>Stanieria</taxon>
    </lineage>
</organism>
<dbReference type="OrthoDB" id="9841300at2"/>
<dbReference type="AlphaFoldDB" id="K9XWZ4"/>
<accession>K9XWZ4</accession>
<sequence length="130" mass="15457">MIENLIFISFLTNLCLEVKPTLSLLNNSVGISNTEVTNTIYPNSINKFNYLFAQKPQESPWVHQEESPWVHQEESPWLYQEASPWLQQYQQESPWVNQETSPWLQQYQQEKNRLRNRKNNSTVREATQSE</sequence>
<dbReference type="KEGG" id="scs:Sta7437_3094"/>
<dbReference type="Proteomes" id="UP000010473">
    <property type="component" value="Chromosome"/>
</dbReference>
<name>K9XWZ4_STAC7</name>
<keyword evidence="3" id="KW-1185">Reference proteome</keyword>
<reference evidence="3" key="1">
    <citation type="journal article" date="2013" name="Proc. Natl. Acad. Sci. U.S.A.">
        <title>Improving the coverage of the cyanobacterial phylum using diversity-driven genome sequencing.</title>
        <authorList>
            <person name="Shih P.M."/>
            <person name="Wu D."/>
            <person name="Latifi A."/>
            <person name="Axen S.D."/>
            <person name="Fewer D.P."/>
            <person name="Talla E."/>
            <person name="Calteau A."/>
            <person name="Cai F."/>
            <person name="Tandeau de Marsac N."/>
            <person name="Rippka R."/>
            <person name="Herdman M."/>
            <person name="Sivonen K."/>
            <person name="Coursin T."/>
            <person name="Laurent T."/>
            <person name="Goodwin L."/>
            <person name="Nolan M."/>
            <person name="Davenport K.W."/>
            <person name="Han C.S."/>
            <person name="Rubin E.M."/>
            <person name="Eisen J.A."/>
            <person name="Woyke T."/>
            <person name="Gugger M."/>
            <person name="Kerfeld C.A."/>
        </authorList>
    </citation>
    <scope>NUCLEOTIDE SEQUENCE [LARGE SCALE GENOMIC DNA]</scope>
    <source>
        <strain evidence="3">ATCC 29371 / PCC 7437</strain>
    </source>
</reference>
<proteinExistence type="predicted"/>
<protein>
    <submittedName>
        <fullName evidence="2">Uncharacterized protein</fullName>
    </submittedName>
</protein>
<dbReference type="EMBL" id="CP003653">
    <property type="protein sequence ID" value="AFZ36606.1"/>
    <property type="molecule type" value="Genomic_DNA"/>
</dbReference>
<feature type="compositionally biased region" description="Polar residues" evidence="1">
    <location>
        <begin position="119"/>
        <end position="130"/>
    </location>
</feature>
<dbReference type="RefSeq" id="WP_015194271.1">
    <property type="nucleotide sequence ID" value="NC_019748.1"/>
</dbReference>